<sequence>MFNDFKVVLDPPPHGFYTFEDNVSGRVIFESSHEEKVGWIYVFFHGWVNVEIMRYSQPGGVHGAGNSNNTQKWSDKSKDKEILFQTHFKTYEGYEKLHKKTRYEWPFVFSFQKETAYAYNLPSSGHYSFTTSTNGLSSVKYKVVAVHGEFGQRDDDIRWMFNRNDPRYLKEPPLKPTGIFLKLKEKLGGAAEQELQFVQIRASATIDPWIPSAHKWDLNIDGKHVPQLAPPEMYDGLQARHTTFPFSVDLQLPANIVIGQPFMVLLSVSSSSNIWNRNPPAVLLKAFKMTCYIIDIVTIGEQKADEKLKTRPVWEGKRLNVPLGPQPVDIGNIYSFQIAGEDVVQSFDTKLLHREYNFPVELTVEVGGKSFDAKYLSCRTTLLCPIAAMGNQMLQTGAAVRFKPDFRYNSRRSFQQGPTNIRLQGTYIGRLSHDGAGLDRPLAEHSMMEAAISLSTTLTEAGILHEFPGGTLIKLLPSNQPSMMDDKKFRNSGSDGENLRRLFGKSFRVMEAEERFPMALHLGITDPKHGENISIEFPNVFDSADESSAKLKEKEKGESFAMNLSPVALFNYRLWCLATHQSLSGEPEIHDIEPLFEAFQRDLTNHRNEINLKFAKVASRTHPMLNDVLARLGIDVSRGKGKEVEPGVEMELDERGEEQLPAYSLY</sequence>
<reference evidence="1 2" key="1">
    <citation type="submission" date="2016-04" db="EMBL/GenBank/DDBJ databases">
        <title>A degradative enzymes factory behind the ericoid mycorrhizal symbiosis.</title>
        <authorList>
            <consortium name="DOE Joint Genome Institute"/>
            <person name="Martino E."/>
            <person name="Morin E."/>
            <person name="Grelet G."/>
            <person name="Kuo A."/>
            <person name="Kohler A."/>
            <person name="Daghino S."/>
            <person name="Barry K."/>
            <person name="Choi C."/>
            <person name="Cichocki N."/>
            <person name="Clum A."/>
            <person name="Copeland A."/>
            <person name="Hainaut M."/>
            <person name="Haridas S."/>
            <person name="Labutti K."/>
            <person name="Lindquist E."/>
            <person name="Lipzen A."/>
            <person name="Khouja H.-R."/>
            <person name="Murat C."/>
            <person name="Ohm R."/>
            <person name="Olson A."/>
            <person name="Spatafora J."/>
            <person name="Veneault-Fourrey C."/>
            <person name="Henrissat B."/>
            <person name="Grigoriev I."/>
            <person name="Martin F."/>
            <person name="Perotto S."/>
        </authorList>
    </citation>
    <scope>NUCLEOTIDE SEQUENCE [LARGE SCALE GENOMIC DNA]</scope>
    <source>
        <strain evidence="1 2">F</strain>
    </source>
</reference>
<dbReference type="Gene3D" id="2.60.40.640">
    <property type="match status" value="1"/>
</dbReference>
<gene>
    <name evidence="1" type="ORF">L207DRAFT_627739</name>
</gene>
<organism evidence="1 2">
    <name type="scientific">Hyaloscypha variabilis (strain UAMH 11265 / GT02V1 / F)</name>
    <name type="common">Meliniomyces variabilis</name>
    <dbReference type="NCBI Taxonomy" id="1149755"/>
    <lineage>
        <taxon>Eukaryota</taxon>
        <taxon>Fungi</taxon>
        <taxon>Dikarya</taxon>
        <taxon>Ascomycota</taxon>
        <taxon>Pezizomycotina</taxon>
        <taxon>Leotiomycetes</taxon>
        <taxon>Helotiales</taxon>
        <taxon>Hyaloscyphaceae</taxon>
        <taxon>Hyaloscypha</taxon>
        <taxon>Hyaloscypha variabilis</taxon>
    </lineage>
</organism>
<name>A0A2J6S886_HYAVF</name>
<evidence type="ECO:0000313" key="1">
    <source>
        <dbReference type="EMBL" id="PMD46983.1"/>
    </source>
</evidence>
<keyword evidence="2" id="KW-1185">Reference proteome</keyword>
<dbReference type="InterPro" id="IPR014752">
    <property type="entry name" value="Arrestin-like_C"/>
</dbReference>
<dbReference type="EMBL" id="KZ613938">
    <property type="protein sequence ID" value="PMD46983.1"/>
    <property type="molecule type" value="Genomic_DNA"/>
</dbReference>
<evidence type="ECO:0008006" key="3">
    <source>
        <dbReference type="Google" id="ProtNLM"/>
    </source>
</evidence>
<protein>
    <recommendedName>
        <fullName evidence="3">Arrestin-like N-terminal domain-containing protein</fullName>
    </recommendedName>
</protein>
<dbReference type="AlphaFoldDB" id="A0A2J6S886"/>
<dbReference type="Proteomes" id="UP000235786">
    <property type="component" value="Unassembled WGS sequence"/>
</dbReference>
<evidence type="ECO:0000313" key="2">
    <source>
        <dbReference type="Proteomes" id="UP000235786"/>
    </source>
</evidence>
<accession>A0A2J6S886</accession>
<proteinExistence type="predicted"/>
<dbReference type="OrthoDB" id="3532958at2759"/>